<sequence>MSSITKHTSIPKNVSSKDDLDFYFLRDKGVEYIEELGGELWTDLNSHDPGITILEMLSYAITDLSYRIDAPIKDLLTSEDASENIHHQFYKAEEVFPNNPVTELDYRKMFIDLKGVRNCWLRKYKKEVHVNCRDSELSYKKETFKDVDDTQLDDFTLKGLYTLLVEFEDYKQLDEEKKKEKIKEVKETIRAKYHANRNLCEDLVEIKEVEEQPISICANIEIEPEANEEEVHANVLFELHNYLSPTVSFHSLKEMLSRSYTPDEIFEGPLLEHGFIDTEELSEADLRKEVRLSDLMKIIMNIEGVKLIKDISIAHCDDNKEQKNEWLICIDPDKKPALCAKSKLNYHKGVLPLNLNDNEVAYYTRLLKEDALESKLMAKEDMKLEIPQGNHLQAHSYDTIQNDFPDTYGIGQEGLSAYATTQRRSQAKQLKSYLLFFDKILASYFQHLGKVRELLSINGNETRTYFAQELTNIKGFDDLVDDYPKNDEEALTSYLFERFDNSLERRHQILDHLLSRFAEKFGDYVFLMKMLYGNVAEEIALANKKAFLKDYVAISSQRGAAFNYYKQPKESLWDTDNISGFQKRVSRLLGLKDYTRRHLTSSFISIIKSKDDEGKDQYEWEITDGKTSVLLVSVKKYKSVALATQDLYNAVLLIIQTPEEKIEQKFENGTINDQIKTNIAPYEVTSGKYSFKIVDLLLPESHNKYELGKHNTSYDTLEDLKKAILDLINFIKCDFTEEGMFLVEHILLRPDVTNSLAKKEEFMPICADECDACSIDPYSFKVSIVLPGYTFRFSNPDFRHYMENIIREELPAHIIPRICWVGDRRGVVDDKDNDLWGFEYAYKAYLEAKTNLDQEQPIKGNNEHKKLIEAMTQLNTIYPEGRLLDCTDDSNDIEGRVILGQTNLGTLKIDSDGN</sequence>
<evidence type="ECO:0000313" key="2">
    <source>
        <dbReference type="Proteomes" id="UP001597508"/>
    </source>
</evidence>
<dbReference type="Proteomes" id="UP001597508">
    <property type="component" value="Unassembled WGS sequence"/>
</dbReference>
<proteinExistence type="predicted"/>
<name>A0ABW5LWY4_9FLAO</name>
<keyword evidence="2" id="KW-1185">Reference proteome</keyword>
<gene>
    <name evidence="1" type="ORF">ACFSRZ_10645</name>
</gene>
<organism evidence="1 2">
    <name type="scientific">Pseudotenacibaculum haliotis</name>
    <dbReference type="NCBI Taxonomy" id="1862138"/>
    <lineage>
        <taxon>Bacteria</taxon>
        <taxon>Pseudomonadati</taxon>
        <taxon>Bacteroidota</taxon>
        <taxon>Flavobacteriia</taxon>
        <taxon>Flavobacteriales</taxon>
        <taxon>Flavobacteriaceae</taxon>
        <taxon>Pseudotenacibaculum</taxon>
    </lineage>
</organism>
<accession>A0ABW5LWY4</accession>
<dbReference type="RefSeq" id="WP_379666538.1">
    <property type="nucleotide sequence ID" value="NZ_JBHULH010000004.1"/>
</dbReference>
<dbReference type="EMBL" id="JBHULH010000004">
    <property type="protein sequence ID" value="MFD2567832.1"/>
    <property type="molecule type" value="Genomic_DNA"/>
</dbReference>
<protein>
    <submittedName>
        <fullName evidence="1">Uncharacterized protein</fullName>
    </submittedName>
</protein>
<reference evidence="2" key="1">
    <citation type="journal article" date="2019" name="Int. J. Syst. Evol. Microbiol.">
        <title>The Global Catalogue of Microorganisms (GCM) 10K type strain sequencing project: providing services to taxonomists for standard genome sequencing and annotation.</title>
        <authorList>
            <consortium name="The Broad Institute Genomics Platform"/>
            <consortium name="The Broad Institute Genome Sequencing Center for Infectious Disease"/>
            <person name="Wu L."/>
            <person name="Ma J."/>
        </authorList>
    </citation>
    <scope>NUCLEOTIDE SEQUENCE [LARGE SCALE GENOMIC DNA]</scope>
    <source>
        <strain evidence="2">KCTC 52127</strain>
    </source>
</reference>
<comment type="caution">
    <text evidence="1">The sequence shown here is derived from an EMBL/GenBank/DDBJ whole genome shotgun (WGS) entry which is preliminary data.</text>
</comment>
<evidence type="ECO:0000313" key="1">
    <source>
        <dbReference type="EMBL" id="MFD2567832.1"/>
    </source>
</evidence>